<feature type="transmembrane region" description="Helical" evidence="1">
    <location>
        <begin position="38"/>
        <end position="55"/>
    </location>
</feature>
<keyword evidence="1" id="KW-1133">Transmembrane helix</keyword>
<comment type="caution">
    <text evidence="2">The sequence shown here is derived from an EMBL/GenBank/DDBJ whole genome shotgun (WGS) entry which is preliminary data.</text>
</comment>
<gene>
    <name evidence="2" type="ORF">FHS00_002409</name>
</gene>
<evidence type="ECO:0000313" key="2">
    <source>
        <dbReference type="EMBL" id="MBB3712814.1"/>
    </source>
</evidence>
<feature type="transmembrane region" description="Helical" evidence="1">
    <location>
        <begin position="110"/>
        <end position="128"/>
    </location>
</feature>
<sequence length="206" mass="22233">MRLQILWDGYFHLLMYVLAAVALWGLWRAHRRGGGVPGAHLGGAMLIGFGGWHVLDSVLSHWVLGIHRIKLDSPNPMLWDLIWFFVFGLAPMAAGWAVMKRGGPGSGRSVAAMLALTATTAGAGLWSMRPPPDQPLTAVVFRPGVEALSVCKAIDEMEAQLVWADPAMGVVILDVAPENRWGFYRRGAMLVSGSGVPAGCFNWSTA</sequence>
<name>A0ABR6HR09_9RHOB</name>
<keyword evidence="3" id="KW-1185">Reference proteome</keyword>
<accession>A0ABR6HR09</accession>
<keyword evidence="1" id="KW-0812">Transmembrane</keyword>
<evidence type="ECO:0000313" key="3">
    <source>
        <dbReference type="Proteomes" id="UP000576152"/>
    </source>
</evidence>
<reference evidence="2 3" key="1">
    <citation type="submission" date="2020-08" db="EMBL/GenBank/DDBJ databases">
        <title>Genomic Encyclopedia of Type Strains, Phase III (KMG-III): the genomes of soil and plant-associated and newly described type strains.</title>
        <authorList>
            <person name="Whitman W."/>
        </authorList>
    </citation>
    <scope>NUCLEOTIDE SEQUENCE [LARGE SCALE GENOMIC DNA]</scope>
    <source>
        <strain evidence="2 3">CECT 8572</strain>
    </source>
</reference>
<feature type="transmembrane region" description="Helical" evidence="1">
    <location>
        <begin position="81"/>
        <end position="98"/>
    </location>
</feature>
<dbReference type="Proteomes" id="UP000576152">
    <property type="component" value="Unassembled WGS sequence"/>
</dbReference>
<feature type="transmembrane region" description="Helical" evidence="1">
    <location>
        <begin position="6"/>
        <end position="26"/>
    </location>
</feature>
<dbReference type="EMBL" id="JACIBX010000008">
    <property type="protein sequence ID" value="MBB3712814.1"/>
    <property type="molecule type" value="Genomic_DNA"/>
</dbReference>
<dbReference type="Pfam" id="PF10002">
    <property type="entry name" value="DUF2243"/>
    <property type="match status" value="1"/>
</dbReference>
<evidence type="ECO:0008006" key="4">
    <source>
        <dbReference type="Google" id="ProtNLM"/>
    </source>
</evidence>
<organism evidence="2 3">
    <name type="scientific">Limimaricola variabilis</name>
    <dbReference type="NCBI Taxonomy" id="1492771"/>
    <lineage>
        <taxon>Bacteria</taxon>
        <taxon>Pseudomonadati</taxon>
        <taxon>Pseudomonadota</taxon>
        <taxon>Alphaproteobacteria</taxon>
        <taxon>Rhodobacterales</taxon>
        <taxon>Paracoccaceae</taxon>
        <taxon>Limimaricola</taxon>
    </lineage>
</organism>
<protein>
    <recommendedName>
        <fullName evidence="4">DUF2243 domain-containing protein</fullName>
    </recommendedName>
</protein>
<keyword evidence="1" id="KW-0472">Membrane</keyword>
<proteinExistence type="predicted"/>
<evidence type="ECO:0000256" key="1">
    <source>
        <dbReference type="SAM" id="Phobius"/>
    </source>
</evidence>
<dbReference type="InterPro" id="IPR018719">
    <property type="entry name" value="DUF2243_membrane"/>
</dbReference>